<dbReference type="EMBL" id="UOFL01000138">
    <property type="protein sequence ID" value="VAW77798.1"/>
    <property type="molecule type" value="Genomic_DNA"/>
</dbReference>
<evidence type="ECO:0000256" key="1">
    <source>
        <dbReference type="ARBA" id="ARBA00022801"/>
    </source>
</evidence>
<dbReference type="InterPro" id="IPR036412">
    <property type="entry name" value="HAD-like_sf"/>
</dbReference>
<dbReference type="InterPro" id="IPR023214">
    <property type="entry name" value="HAD_sf"/>
</dbReference>
<dbReference type="NCBIfam" id="TIGR01509">
    <property type="entry name" value="HAD-SF-IA-v3"/>
    <property type="match status" value="1"/>
</dbReference>
<keyword evidence="1" id="KW-0378">Hydrolase</keyword>
<dbReference type="GO" id="GO:0016787">
    <property type="term" value="F:hydrolase activity"/>
    <property type="evidence" value="ECO:0007669"/>
    <property type="project" value="UniProtKB-KW"/>
</dbReference>
<protein>
    <submittedName>
        <fullName evidence="2">Uncharacterized protein</fullName>
    </submittedName>
</protein>
<reference evidence="2" key="1">
    <citation type="submission" date="2018-06" db="EMBL/GenBank/DDBJ databases">
        <authorList>
            <person name="Zhirakovskaya E."/>
        </authorList>
    </citation>
    <scope>NUCLEOTIDE SEQUENCE</scope>
</reference>
<dbReference type="InterPro" id="IPR006439">
    <property type="entry name" value="HAD-SF_hydro_IA"/>
</dbReference>
<dbReference type="SFLD" id="SFLDS00003">
    <property type="entry name" value="Haloacid_Dehalogenase"/>
    <property type="match status" value="1"/>
</dbReference>
<gene>
    <name evidence="2" type="ORF">MNBD_GAMMA12-1072</name>
</gene>
<dbReference type="NCBIfam" id="TIGR01662">
    <property type="entry name" value="HAD-SF-IIIA"/>
    <property type="match status" value="1"/>
</dbReference>
<proteinExistence type="predicted"/>
<organism evidence="2">
    <name type="scientific">hydrothermal vent metagenome</name>
    <dbReference type="NCBI Taxonomy" id="652676"/>
    <lineage>
        <taxon>unclassified sequences</taxon>
        <taxon>metagenomes</taxon>
        <taxon>ecological metagenomes</taxon>
    </lineage>
</organism>
<dbReference type="AlphaFoldDB" id="A0A3B0YAE6"/>
<dbReference type="SFLD" id="SFLDG01129">
    <property type="entry name" value="C1.5:_HAD__Beta-PGM__Phosphata"/>
    <property type="match status" value="1"/>
</dbReference>
<sequence length="220" mass="24878">MKNKRATITKRPIQDRHSTNIMSRKEQNFKLLAFDAYGTLCCIASKHQAYTEIIDQVEMGYKKAASLLMTSKLSLVDLFHINSALEQRVAKKIQAELRSVTPFDESLEVLRQVREKGLEIAIVSNLSVPYAEPLKRLFGQYVDYSIFSFAVGYKKPEPEIYNELLAQSSCDANEILMVGDSIKSDIEGARNAGIKSVWLNRNSIKVDGSISTLEEVFEYL</sequence>
<dbReference type="NCBIfam" id="TIGR01549">
    <property type="entry name" value="HAD-SF-IA-v1"/>
    <property type="match status" value="1"/>
</dbReference>
<accession>A0A3B0YAE6</accession>
<dbReference type="Pfam" id="PF00702">
    <property type="entry name" value="Hydrolase"/>
    <property type="match status" value="1"/>
</dbReference>
<dbReference type="PRINTS" id="PR00413">
    <property type="entry name" value="HADHALOGNASE"/>
</dbReference>
<dbReference type="Gene3D" id="3.40.50.1000">
    <property type="entry name" value="HAD superfamily/HAD-like"/>
    <property type="match status" value="1"/>
</dbReference>
<dbReference type="InterPro" id="IPR051540">
    <property type="entry name" value="S-2-haloacid_dehalogenase"/>
</dbReference>
<dbReference type="InterPro" id="IPR006549">
    <property type="entry name" value="HAD-SF_hydro_IIIA"/>
</dbReference>
<evidence type="ECO:0000313" key="2">
    <source>
        <dbReference type="EMBL" id="VAW77798.1"/>
    </source>
</evidence>
<name>A0A3B0YAE6_9ZZZZ</name>
<dbReference type="PANTHER" id="PTHR43316">
    <property type="entry name" value="HYDROLASE, HALOACID DELAHOGENASE-RELATED"/>
    <property type="match status" value="1"/>
</dbReference>
<dbReference type="SUPFAM" id="SSF56784">
    <property type="entry name" value="HAD-like"/>
    <property type="match status" value="1"/>
</dbReference>